<keyword evidence="2 5" id="KW-0812">Transmembrane</keyword>
<dbReference type="GO" id="GO:0016020">
    <property type="term" value="C:membrane"/>
    <property type="evidence" value="ECO:0007669"/>
    <property type="project" value="UniProtKB-SubCell"/>
</dbReference>
<dbReference type="PANTHER" id="PTHR35814:SF1">
    <property type="entry name" value="GLUTATHIONE S-TRANSFERASE-RELATED"/>
    <property type="match status" value="1"/>
</dbReference>
<dbReference type="Proteomes" id="UP000541470">
    <property type="component" value="Unassembled WGS sequence"/>
</dbReference>
<evidence type="ECO:0000256" key="4">
    <source>
        <dbReference type="ARBA" id="ARBA00023136"/>
    </source>
</evidence>
<keyword evidence="7" id="KW-1185">Reference proteome</keyword>
<accession>A0A7Y0B0B0</accession>
<proteinExistence type="predicted"/>
<dbReference type="AlphaFoldDB" id="A0A7Y0B0B0"/>
<reference evidence="6 7" key="1">
    <citation type="submission" date="2020-04" db="EMBL/GenBank/DDBJ databases">
        <title>Rhizobium sp. S-51 isolated from soil.</title>
        <authorList>
            <person name="Dahal R.H."/>
        </authorList>
    </citation>
    <scope>NUCLEOTIDE SEQUENCE [LARGE SCALE GENOMIC DNA]</scope>
    <source>
        <strain evidence="6 7">S-51</strain>
    </source>
</reference>
<gene>
    <name evidence="6" type="ORF">HHL25_22005</name>
</gene>
<evidence type="ECO:0000313" key="7">
    <source>
        <dbReference type="Proteomes" id="UP000541470"/>
    </source>
</evidence>
<evidence type="ECO:0000256" key="1">
    <source>
        <dbReference type="ARBA" id="ARBA00004370"/>
    </source>
</evidence>
<feature type="transmembrane region" description="Helical" evidence="5">
    <location>
        <begin position="80"/>
        <end position="98"/>
    </location>
</feature>
<feature type="transmembrane region" description="Helical" evidence="5">
    <location>
        <begin position="54"/>
        <end position="74"/>
    </location>
</feature>
<feature type="transmembrane region" description="Helical" evidence="5">
    <location>
        <begin position="6"/>
        <end position="27"/>
    </location>
</feature>
<evidence type="ECO:0000256" key="5">
    <source>
        <dbReference type="SAM" id="Phobius"/>
    </source>
</evidence>
<evidence type="ECO:0000256" key="2">
    <source>
        <dbReference type="ARBA" id="ARBA00022692"/>
    </source>
</evidence>
<dbReference type="EMBL" id="JABBGK010000009">
    <property type="protein sequence ID" value="NML76818.1"/>
    <property type="molecule type" value="Genomic_DNA"/>
</dbReference>
<dbReference type="Pfam" id="PF01124">
    <property type="entry name" value="MAPEG"/>
    <property type="match status" value="1"/>
</dbReference>
<keyword evidence="6" id="KW-0808">Transferase</keyword>
<comment type="caution">
    <text evidence="6">The sequence shown here is derived from an EMBL/GenBank/DDBJ whole genome shotgun (WGS) entry which is preliminary data.</text>
</comment>
<evidence type="ECO:0000256" key="3">
    <source>
        <dbReference type="ARBA" id="ARBA00022989"/>
    </source>
</evidence>
<comment type="subcellular location">
    <subcellularLocation>
        <location evidence="1">Membrane</location>
    </subcellularLocation>
</comment>
<evidence type="ECO:0000313" key="6">
    <source>
        <dbReference type="EMBL" id="NML76818.1"/>
    </source>
</evidence>
<protein>
    <submittedName>
        <fullName evidence="6">Glutathione S-transferase</fullName>
    </submittedName>
</protein>
<dbReference type="GO" id="GO:0016740">
    <property type="term" value="F:transferase activity"/>
    <property type="evidence" value="ECO:0007669"/>
    <property type="project" value="UniProtKB-KW"/>
</dbReference>
<dbReference type="RefSeq" id="WP_169595387.1">
    <property type="nucleotide sequence ID" value="NZ_JABBGK010000009.1"/>
</dbReference>
<sequence>MIFPALTAFYAGLFGLLFILLSVWVSAGRAQFRAHHGDAGDVRLQRRIRIQANFAEYVPIALILIGLCEAGGSAPSMVRALLIALLVARLVHPFGMVAPEGSLQQYALRAPAMMATWTVIVVASLMALFH</sequence>
<dbReference type="Gene3D" id="1.20.120.550">
    <property type="entry name" value="Membrane associated eicosanoid/glutathione metabolism-like domain"/>
    <property type="match status" value="1"/>
</dbReference>
<keyword evidence="4 5" id="KW-0472">Membrane</keyword>
<dbReference type="SUPFAM" id="SSF161084">
    <property type="entry name" value="MAPEG domain-like"/>
    <property type="match status" value="1"/>
</dbReference>
<dbReference type="PANTHER" id="PTHR35814">
    <property type="match status" value="1"/>
</dbReference>
<feature type="transmembrane region" description="Helical" evidence="5">
    <location>
        <begin position="110"/>
        <end position="129"/>
    </location>
</feature>
<dbReference type="InterPro" id="IPR023352">
    <property type="entry name" value="MAPEG-like_dom_sf"/>
</dbReference>
<name>A0A7Y0B0B0_9HYPH</name>
<keyword evidence="3 5" id="KW-1133">Transmembrane helix</keyword>
<organism evidence="6 7">
    <name type="scientific">Rhizobium terricola</name>
    <dbReference type="NCBI Taxonomy" id="2728849"/>
    <lineage>
        <taxon>Bacteria</taxon>
        <taxon>Pseudomonadati</taxon>
        <taxon>Pseudomonadota</taxon>
        <taxon>Alphaproteobacteria</taxon>
        <taxon>Hyphomicrobiales</taxon>
        <taxon>Rhizobiaceae</taxon>
        <taxon>Rhizobium/Agrobacterium group</taxon>
        <taxon>Rhizobium</taxon>
    </lineage>
</organism>
<dbReference type="InterPro" id="IPR001129">
    <property type="entry name" value="Membr-assoc_MAPEG"/>
</dbReference>